<organism evidence="1 2">
    <name type="scientific">Streptomyces azureus</name>
    <dbReference type="NCBI Taxonomy" id="146537"/>
    <lineage>
        <taxon>Bacteria</taxon>
        <taxon>Bacillati</taxon>
        <taxon>Actinomycetota</taxon>
        <taxon>Actinomycetes</taxon>
        <taxon>Kitasatosporales</taxon>
        <taxon>Streptomycetaceae</taxon>
        <taxon>Streptomyces</taxon>
    </lineage>
</organism>
<evidence type="ECO:0000313" key="1">
    <source>
        <dbReference type="EMBL" id="GAP51599.1"/>
    </source>
</evidence>
<sequence>MGGGITKATHDQWTLSLRAQLARIQGLEAGVRTIAHRLSLPVREEGTKRAPGGYRTRQEWFAKTRRLTCLRTGSPSGVPTARQGGCAWYEAGRLARNRHHLDQAQLTEAAWRQQWEASRWFLQADGESGKRFGSETIRLTPDGEVSIKLPAQLAHLANAGHGRCVLTGTVAFHHRDEEWADRVAVNRAVAYRIHLDTGRGRWYVTASWTIPPVKTAALAQARAGGMIGVDNGCGRWSTRSP</sequence>
<proteinExistence type="predicted"/>
<name>A0A0K8PVT8_STRAJ</name>
<reference evidence="1" key="1">
    <citation type="journal article" date="2015" name="Genome Announc.">
        <title>Draft Genome Sequence of Thiostrepton-Producing Streptomyces azureus ATCC 14921.</title>
        <authorList>
            <person name="Sakihara K."/>
            <person name="Maeda J."/>
            <person name="Tashiro K."/>
            <person name="Fujino Y."/>
            <person name="Kuhara S."/>
            <person name="Ohshima T."/>
            <person name="Ogata S."/>
            <person name="Doi K."/>
        </authorList>
    </citation>
    <scope>NUCLEOTIDE SEQUENCE [LARGE SCALE GENOMIC DNA]</scope>
    <source>
        <strain evidence="1">ATCC14921</strain>
    </source>
</reference>
<protein>
    <submittedName>
        <fullName evidence="1">Transposase, OrfB family protein</fullName>
    </submittedName>
</protein>
<keyword evidence="2" id="KW-1185">Reference proteome</keyword>
<evidence type="ECO:0000313" key="2">
    <source>
        <dbReference type="Proteomes" id="UP000053859"/>
    </source>
</evidence>
<dbReference type="PATRIC" id="fig|146537.3.peg.6791"/>
<dbReference type="Proteomes" id="UP000053859">
    <property type="component" value="Unassembled WGS sequence"/>
</dbReference>
<dbReference type="AlphaFoldDB" id="A0A0K8PVT8"/>
<gene>
    <name evidence="1" type="ORF">SAZU_6472</name>
</gene>
<accession>A0A0K8PVT8</accession>
<dbReference type="EMBL" id="DF968379">
    <property type="protein sequence ID" value="GAP51599.1"/>
    <property type="molecule type" value="Genomic_DNA"/>
</dbReference>